<comment type="similarity">
    <text evidence="2">Belongs to the glycosyl hydrolase 20 family.</text>
</comment>
<dbReference type="GO" id="GO:0005975">
    <property type="term" value="P:carbohydrate metabolic process"/>
    <property type="evidence" value="ECO:0007669"/>
    <property type="project" value="InterPro"/>
</dbReference>
<evidence type="ECO:0000259" key="8">
    <source>
        <dbReference type="Pfam" id="PF00728"/>
    </source>
</evidence>
<evidence type="ECO:0000256" key="7">
    <source>
        <dbReference type="SAM" id="MobiDB-lite"/>
    </source>
</evidence>
<dbReference type="GO" id="GO:0030203">
    <property type="term" value="P:glycosaminoglycan metabolic process"/>
    <property type="evidence" value="ECO:0007669"/>
    <property type="project" value="TreeGrafter"/>
</dbReference>
<keyword evidence="11" id="KW-1185">Reference proteome</keyword>
<dbReference type="Proteomes" id="UP000199406">
    <property type="component" value="Unassembled WGS sequence"/>
</dbReference>
<feature type="active site" description="Proton donor" evidence="6">
    <location>
        <position position="290"/>
    </location>
</feature>
<feature type="domain" description="Glycoside hydrolase family 20 catalytic" evidence="8">
    <location>
        <begin position="141"/>
        <end position="291"/>
    </location>
</feature>
<dbReference type="InterPro" id="IPR017853">
    <property type="entry name" value="GH"/>
</dbReference>
<dbReference type="Pfam" id="PF00728">
    <property type="entry name" value="Glyco_hydro_20"/>
    <property type="match status" value="2"/>
</dbReference>
<evidence type="ECO:0000313" key="10">
    <source>
        <dbReference type="EMBL" id="SDF76719.1"/>
    </source>
</evidence>
<reference evidence="11" key="1">
    <citation type="submission" date="2016-10" db="EMBL/GenBank/DDBJ databases">
        <authorList>
            <person name="Varghese N."/>
            <person name="Submissions S."/>
        </authorList>
    </citation>
    <scope>NUCLEOTIDE SEQUENCE [LARGE SCALE GENOMIC DNA]</scope>
    <source>
        <strain evidence="11">DSM 44268</strain>
    </source>
</reference>
<dbReference type="Pfam" id="PF02838">
    <property type="entry name" value="Glyco_hydro_20b"/>
    <property type="match status" value="1"/>
</dbReference>
<dbReference type="InterPro" id="IPR015883">
    <property type="entry name" value="Glyco_hydro_20_cat"/>
</dbReference>
<evidence type="ECO:0000259" key="9">
    <source>
        <dbReference type="Pfam" id="PF02838"/>
    </source>
</evidence>
<feature type="region of interest" description="Disordered" evidence="7">
    <location>
        <begin position="65"/>
        <end position="92"/>
    </location>
</feature>
<evidence type="ECO:0000256" key="1">
    <source>
        <dbReference type="ARBA" id="ARBA00001231"/>
    </source>
</evidence>
<comment type="catalytic activity">
    <reaction evidence="1">
        <text>Hydrolysis of terminal non-reducing N-acetyl-D-hexosamine residues in N-acetyl-beta-D-hexosaminides.</text>
        <dbReference type="EC" id="3.2.1.52"/>
    </reaction>
</comment>
<proteinExistence type="inferred from homology"/>
<dbReference type="GO" id="GO:0016020">
    <property type="term" value="C:membrane"/>
    <property type="evidence" value="ECO:0007669"/>
    <property type="project" value="TreeGrafter"/>
</dbReference>
<dbReference type="InterPro" id="IPR029018">
    <property type="entry name" value="Hex-like_dom2"/>
</dbReference>
<gene>
    <name evidence="10" type="ORF">SAMN05660662_3321</name>
</gene>
<evidence type="ECO:0000256" key="2">
    <source>
        <dbReference type="ARBA" id="ARBA00006285"/>
    </source>
</evidence>
<dbReference type="EC" id="3.2.1.52" evidence="3"/>
<dbReference type="Gene3D" id="3.20.20.80">
    <property type="entry name" value="Glycosidases"/>
    <property type="match status" value="1"/>
</dbReference>
<dbReference type="InterPro" id="IPR025705">
    <property type="entry name" value="Beta_hexosaminidase_sua/sub"/>
</dbReference>
<dbReference type="PANTHER" id="PTHR22600:SF57">
    <property type="entry name" value="BETA-N-ACETYLHEXOSAMINIDASE"/>
    <property type="match status" value="1"/>
</dbReference>
<evidence type="ECO:0000313" key="11">
    <source>
        <dbReference type="Proteomes" id="UP000199406"/>
    </source>
</evidence>
<organism evidence="10 11">
    <name type="scientific">Blastococcus aurantiacus</name>
    <dbReference type="NCBI Taxonomy" id="1550231"/>
    <lineage>
        <taxon>Bacteria</taxon>
        <taxon>Bacillati</taxon>
        <taxon>Actinomycetota</taxon>
        <taxon>Actinomycetes</taxon>
        <taxon>Geodermatophilales</taxon>
        <taxon>Geodermatophilaceae</taxon>
        <taxon>Blastococcus</taxon>
    </lineage>
</organism>
<dbReference type="GO" id="GO:0004563">
    <property type="term" value="F:beta-N-acetylhexosaminidase activity"/>
    <property type="evidence" value="ECO:0007669"/>
    <property type="project" value="UniProtKB-EC"/>
</dbReference>
<dbReference type="SUPFAM" id="SSF55545">
    <property type="entry name" value="beta-N-acetylhexosaminidase-like domain"/>
    <property type="match status" value="1"/>
</dbReference>
<protein>
    <recommendedName>
        <fullName evidence="3">beta-N-acetylhexosaminidase</fullName>
        <ecNumber evidence="3">3.2.1.52</ecNumber>
    </recommendedName>
</protein>
<dbReference type="STRING" id="1550231.SAMN05660662_3321"/>
<evidence type="ECO:0000256" key="5">
    <source>
        <dbReference type="ARBA" id="ARBA00023295"/>
    </source>
</evidence>
<keyword evidence="4" id="KW-0378">Hydrolase</keyword>
<evidence type="ECO:0000256" key="3">
    <source>
        <dbReference type="ARBA" id="ARBA00012663"/>
    </source>
</evidence>
<feature type="domain" description="Beta-hexosaminidase bacterial type N-terminal" evidence="9">
    <location>
        <begin position="2"/>
        <end position="134"/>
    </location>
</feature>
<evidence type="ECO:0000256" key="6">
    <source>
        <dbReference type="PIRSR" id="PIRSR625705-1"/>
    </source>
</evidence>
<dbReference type="PRINTS" id="PR00738">
    <property type="entry name" value="GLHYDRLASE20"/>
</dbReference>
<keyword evidence="5" id="KW-0326">Glycosidase</keyword>
<sequence>MPPIVPAPQRLTASGDTRAIGEALLVTGDEEVREVVEVLGRLAPGWAGLELRWVDDDASADVLVRLGPPDLAPDLPEPSGPDPSGGTSGDERYSVAPVDGRLVLRGASPHGAFRGLTTVLQAAAGTELPLFAAADAPRTRWRGLSLDVARFFLPPAQIEKVIDLMALYRLDVLHLHLTDSQAWRLELADRPALTGPDVGSPGHYTADDLAGLVAYAARRFVTVVPEIDLPGHVLAALRAHPELRGGVPPLHPLLGHLSPSVPAAMAFAREAVEALVGVSPSPYVHVGGDEAFGMPDEEYVAFVRVVHGWVREAGKRPVAWQEASRARAFGPGDVLQLWIAPSDAPREDRVRAAAPADLAHLVDAFLATFREAPGDLGRALEDGAAVLLSPSLPFYLDRRYAEPSTDPAQTADLTRLGHAGYPRARTSDLSAWSPDDVGGLDPAAVAGMEAAIWAESIESFDDLAMLLLPRLPVLAELMWTGPRRPWPDLATRLRPHAAAWTRSGFGAYYRSADLFPA</sequence>
<accession>A0A1G7NTQ6</accession>
<dbReference type="Gene3D" id="3.30.379.10">
    <property type="entry name" value="Chitobiase/beta-hexosaminidase domain 2-like"/>
    <property type="match status" value="1"/>
</dbReference>
<dbReference type="SUPFAM" id="SSF51445">
    <property type="entry name" value="(Trans)glycosidases"/>
    <property type="match status" value="1"/>
</dbReference>
<dbReference type="AlphaFoldDB" id="A0A1G7NTQ6"/>
<dbReference type="PANTHER" id="PTHR22600">
    <property type="entry name" value="BETA-HEXOSAMINIDASE"/>
    <property type="match status" value="1"/>
</dbReference>
<feature type="domain" description="Glycoside hydrolase family 20 catalytic" evidence="8">
    <location>
        <begin position="301"/>
        <end position="481"/>
    </location>
</feature>
<evidence type="ECO:0000256" key="4">
    <source>
        <dbReference type="ARBA" id="ARBA00022801"/>
    </source>
</evidence>
<name>A0A1G7NTQ6_9ACTN</name>
<dbReference type="EMBL" id="FNBT01000006">
    <property type="protein sequence ID" value="SDF76719.1"/>
    <property type="molecule type" value="Genomic_DNA"/>
</dbReference>
<dbReference type="InterPro" id="IPR015882">
    <property type="entry name" value="HEX_bac_N"/>
</dbReference>